<name>A0A1S8L8D7_9CLOT</name>
<evidence type="ECO:0000313" key="2">
    <source>
        <dbReference type="Proteomes" id="UP000190951"/>
    </source>
</evidence>
<accession>A0A1S8L8D7</accession>
<dbReference type="EMBL" id="CP096983">
    <property type="protein sequence ID" value="URZ13074.1"/>
    <property type="molecule type" value="Genomic_DNA"/>
</dbReference>
<organism evidence="1 2">
    <name type="scientific">Clostridium felsineum</name>
    <dbReference type="NCBI Taxonomy" id="36839"/>
    <lineage>
        <taxon>Bacteria</taxon>
        <taxon>Bacillati</taxon>
        <taxon>Bacillota</taxon>
        <taxon>Clostridia</taxon>
        <taxon>Eubacteriales</taxon>
        <taxon>Clostridiaceae</taxon>
        <taxon>Clostridium</taxon>
    </lineage>
</organism>
<evidence type="ECO:0000313" key="1">
    <source>
        <dbReference type="EMBL" id="URZ13074.1"/>
    </source>
</evidence>
<dbReference type="AlphaFoldDB" id="A0A1S8L8D7"/>
<dbReference type="KEGG" id="crw:CROST_038240"/>
<proteinExistence type="predicted"/>
<protein>
    <submittedName>
        <fullName evidence="1">Uncharacterized protein</fullName>
    </submittedName>
</protein>
<reference evidence="1 2" key="1">
    <citation type="submission" date="2022-04" db="EMBL/GenBank/DDBJ databases">
        <title>Genome sequence of C. roseum typestrain.</title>
        <authorList>
            <person name="Poehlein A."/>
            <person name="Schoch T."/>
            <person name="Duerre P."/>
            <person name="Daniel R."/>
        </authorList>
    </citation>
    <scope>NUCLEOTIDE SEQUENCE [LARGE SCALE GENOMIC DNA]</scope>
    <source>
        <strain evidence="1 2">DSM 7320</strain>
    </source>
</reference>
<dbReference type="Proteomes" id="UP000190951">
    <property type="component" value="Chromosome"/>
</dbReference>
<keyword evidence="2" id="KW-1185">Reference proteome</keyword>
<gene>
    <name evidence="1" type="ORF">CROST_038240</name>
</gene>
<sequence>MMPEEYNKYNKYWAYIVINAKFSAYLCIIEVTFFYSLV</sequence>
<dbReference type="STRING" id="84029.CROST_18020"/>